<protein>
    <recommendedName>
        <fullName evidence="2">Glycosyltransferase 2-like domain-containing protein</fullName>
    </recommendedName>
</protein>
<dbReference type="GO" id="GO:0004653">
    <property type="term" value="F:polypeptide N-acetylgalactosaminyltransferase activity"/>
    <property type="evidence" value="ECO:0007669"/>
    <property type="project" value="TreeGrafter"/>
</dbReference>
<feature type="non-terminal residue" evidence="3">
    <location>
        <position position="1"/>
    </location>
</feature>
<evidence type="ECO:0000259" key="2">
    <source>
        <dbReference type="Pfam" id="PF00535"/>
    </source>
</evidence>
<dbReference type="PANTHER" id="PTHR11675">
    <property type="entry name" value="N-ACETYLGALACTOSAMINYLTRANSFERASE"/>
    <property type="match status" value="1"/>
</dbReference>
<reference evidence="3" key="1">
    <citation type="submission" date="2021-02" db="EMBL/GenBank/DDBJ databases">
        <authorList>
            <person name="Nowell W R."/>
        </authorList>
    </citation>
    <scope>NUCLEOTIDE SEQUENCE</scope>
</reference>
<keyword evidence="1" id="KW-1015">Disulfide bond</keyword>
<dbReference type="Proteomes" id="UP000676336">
    <property type="component" value="Unassembled WGS sequence"/>
</dbReference>
<dbReference type="GO" id="GO:0005794">
    <property type="term" value="C:Golgi apparatus"/>
    <property type="evidence" value="ECO:0007669"/>
    <property type="project" value="TreeGrafter"/>
</dbReference>
<gene>
    <name evidence="3" type="ORF">SMN809_LOCUS86726</name>
</gene>
<dbReference type="PANTHER" id="PTHR11675:SF126">
    <property type="entry name" value="RICIN B LECTIN DOMAIN-CONTAINING PROTEIN"/>
    <property type="match status" value="1"/>
</dbReference>
<sequence>SLQEKLEAYIKRWNGIVKLYRTGKRVGLIEARTIGAQKSMGDVIIVLDAHCECVC</sequence>
<dbReference type="GO" id="GO:0006493">
    <property type="term" value="P:protein O-linked glycosylation"/>
    <property type="evidence" value="ECO:0007669"/>
    <property type="project" value="TreeGrafter"/>
</dbReference>
<evidence type="ECO:0000313" key="4">
    <source>
        <dbReference type="Proteomes" id="UP000676336"/>
    </source>
</evidence>
<evidence type="ECO:0000256" key="1">
    <source>
        <dbReference type="ARBA" id="ARBA00023157"/>
    </source>
</evidence>
<evidence type="ECO:0000313" key="3">
    <source>
        <dbReference type="EMBL" id="CAF5229806.1"/>
    </source>
</evidence>
<organism evidence="3 4">
    <name type="scientific">Rotaria magnacalcarata</name>
    <dbReference type="NCBI Taxonomy" id="392030"/>
    <lineage>
        <taxon>Eukaryota</taxon>
        <taxon>Metazoa</taxon>
        <taxon>Spiralia</taxon>
        <taxon>Gnathifera</taxon>
        <taxon>Rotifera</taxon>
        <taxon>Eurotatoria</taxon>
        <taxon>Bdelloidea</taxon>
        <taxon>Philodinida</taxon>
        <taxon>Philodinidae</taxon>
        <taxon>Rotaria</taxon>
    </lineage>
</organism>
<feature type="domain" description="Glycosyltransferase 2-like" evidence="2">
    <location>
        <begin position="3"/>
        <end position="53"/>
    </location>
</feature>
<dbReference type="SUPFAM" id="SSF53448">
    <property type="entry name" value="Nucleotide-diphospho-sugar transferases"/>
    <property type="match status" value="1"/>
</dbReference>
<comment type="caution">
    <text evidence="3">The sequence shown here is derived from an EMBL/GenBank/DDBJ whole genome shotgun (WGS) entry which is preliminary data.</text>
</comment>
<dbReference type="AlphaFoldDB" id="A0A8S3KFI7"/>
<dbReference type="Pfam" id="PF00535">
    <property type="entry name" value="Glycos_transf_2"/>
    <property type="match status" value="1"/>
</dbReference>
<dbReference type="Gene3D" id="3.90.550.10">
    <property type="entry name" value="Spore Coat Polysaccharide Biosynthesis Protein SpsA, Chain A"/>
    <property type="match status" value="1"/>
</dbReference>
<dbReference type="InterPro" id="IPR029044">
    <property type="entry name" value="Nucleotide-diphossugar_trans"/>
</dbReference>
<proteinExistence type="predicted"/>
<dbReference type="InterPro" id="IPR001173">
    <property type="entry name" value="Glyco_trans_2-like"/>
</dbReference>
<dbReference type="EMBL" id="CAJOBI010372523">
    <property type="protein sequence ID" value="CAF5229806.1"/>
    <property type="molecule type" value="Genomic_DNA"/>
</dbReference>
<accession>A0A8S3KFI7</accession>
<name>A0A8S3KFI7_9BILA</name>
<feature type="non-terminal residue" evidence="3">
    <location>
        <position position="55"/>
    </location>
</feature>